<protein>
    <recommendedName>
        <fullName evidence="5">Nucleolar protein 8</fullName>
    </recommendedName>
</protein>
<feature type="region of interest" description="Disordered" evidence="2">
    <location>
        <begin position="277"/>
        <end position="336"/>
    </location>
</feature>
<dbReference type="GO" id="GO:0003723">
    <property type="term" value="F:RNA binding"/>
    <property type="evidence" value="ECO:0007669"/>
    <property type="project" value="UniProtKB-KW"/>
</dbReference>
<dbReference type="PANTHER" id="PTHR48029">
    <property type="entry name" value="NUCLEOLAR PROTEIN 8"/>
    <property type="match status" value="1"/>
</dbReference>
<proteinExistence type="predicted"/>
<reference evidence="3" key="2">
    <citation type="submission" date="2022-06" db="UniProtKB">
        <authorList>
            <consortium name="EnsemblMetazoa"/>
        </authorList>
    </citation>
    <scope>IDENTIFICATION</scope>
    <source>
        <strain evidence="3">DF5081</strain>
    </source>
</reference>
<dbReference type="Proteomes" id="UP000005237">
    <property type="component" value="Unassembled WGS sequence"/>
</dbReference>
<keyword evidence="4" id="KW-1185">Reference proteome</keyword>
<evidence type="ECO:0000313" key="4">
    <source>
        <dbReference type="Proteomes" id="UP000005237"/>
    </source>
</evidence>
<feature type="compositionally biased region" description="Acidic residues" evidence="2">
    <location>
        <begin position="91"/>
        <end position="103"/>
    </location>
</feature>
<dbReference type="PANTHER" id="PTHR48029:SF1">
    <property type="entry name" value="NUCLEOLAR PROTEIN 8"/>
    <property type="match status" value="1"/>
</dbReference>
<feature type="compositionally biased region" description="Acidic residues" evidence="2">
    <location>
        <begin position="55"/>
        <end position="65"/>
    </location>
</feature>
<feature type="compositionally biased region" description="Basic and acidic residues" evidence="2">
    <location>
        <begin position="197"/>
        <end position="211"/>
    </location>
</feature>
<feature type="compositionally biased region" description="Basic and acidic residues" evidence="2">
    <location>
        <begin position="153"/>
        <end position="170"/>
    </location>
</feature>
<keyword evidence="1" id="KW-0694">RNA-binding</keyword>
<feature type="compositionally biased region" description="Acidic residues" evidence="2">
    <location>
        <begin position="304"/>
        <end position="317"/>
    </location>
</feature>
<dbReference type="AlphaFoldDB" id="A0A8R1HLE2"/>
<organism evidence="3 4">
    <name type="scientific">Caenorhabditis japonica</name>
    <dbReference type="NCBI Taxonomy" id="281687"/>
    <lineage>
        <taxon>Eukaryota</taxon>
        <taxon>Metazoa</taxon>
        <taxon>Ecdysozoa</taxon>
        <taxon>Nematoda</taxon>
        <taxon>Chromadorea</taxon>
        <taxon>Rhabditida</taxon>
        <taxon>Rhabditina</taxon>
        <taxon>Rhabditomorpha</taxon>
        <taxon>Rhabditoidea</taxon>
        <taxon>Rhabditidae</taxon>
        <taxon>Peloderinae</taxon>
        <taxon>Caenorhabditis</taxon>
    </lineage>
</organism>
<evidence type="ECO:0000256" key="1">
    <source>
        <dbReference type="ARBA" id="ARBA00022884"/>
    </source>
</evidence>
<sequence length="424" mass="48534">MPPEQDSEEQRRQRSEEARRAAMRLKIEQKKAQERQIAADIANVDKKGTKRIVFEDSDEEGEEVAEEKATSSSSSTVQASSKPRGPKLFDSEDEKDDEDDVINEDFMKNRHSGPKGEKLMKLESRFNSDPRFKLDDKFAESDSDDDGGNAEGSAEKAEMKQEKDKHRELLSRILGKTVEEKKPKTSSETLLKARPFTRFDPENPEHLEWMKAFEAAKNPKKTPVVAESSGKSDGDDSEGEGVEKEKDEEEEEKEEKSDDEFEKAEIFFKMDEQFAVEMKERKEEPTGAAGFSFLSSIGRKYEEPPENDEEEEAEIPEEPEKVEAPTPTPTPQVTLKSGKPIISAFFVDPFVDEKIKSMAANFRRTQTVEKVIDKWAPHRDAIFKLWKKQRRDAVKKQKDSFFTNGKQQRKRKIEEEENAEKPAA</sequence>
<reference evidence="4" key="1">
    <citation type="submission" date="2010-08" db="EMBL/GenBank/DDBJ databases">
        <authorList>
            <consortium name="Caenorhabditis japonica Sequencing Consortium"/>
            <person name="Wilson R.K."/>
        </authorList>
    </citation>
    <scope>NUCLEOTIDE SEQUENCE [LARGE SCALE GENOMIC DNA]</scope>
    <source>
        <strain evidence="4">DF5081</strain>
    </source>
</reference>
<feature type="compositionally biased region" description="Basic and acidic residues" evidence="2">
    <location>
        <begin position="114"/>
        <end position="140"/>
    </location>
</feature>
<evidence type="ECO:0008006" key="5">
    <source>
        <dbReference type="Google" id="ProtNLM"/>
    </source>
</evidence>
<feature type="compositionally biased region" description="Low complexity" evidence="2">
    <location>
        <begin position="70"/>
        <end position="82"/>
    </location>
</feature>
<dbReference type="EnsemblMetazoa" id="CJA03944.1">
    <property type="protein sequence ID" value="CJA03944.1"/>
    <property type="gene ID" value="WBGene00123148"/>
</dbReference>
<feature type="compositionally biased region" description="Acidic residues" evidence="2">
    <location>
        <begin position="235"/>
        <end position="262"/>
    </location>
</feature>
<evidence type="ECO:0000313" key="3">
    <source>
        <dbReference type="EnsemblMetazoa" id="CJA03944.1"/>
    </source>
</evidence>
<feature type="region of interest" description="Disordered" evidence="2">
    <location>
        <begin position="394"/>
        <end position="424"/>
    </location>
</feature>
<name>A0A8R1HLE2_CAEJA</name>
<evidence type="ECO:0000256" key="2">
    <source>
        <dbReference type="SAM" id="MobiDB-lite"/>
    </source>
</evidence>
<accession>A0A8R1HLE2</accession>
<feature type="region of interest" description="Disordered" evidence="2">
    <location>
        <begin position="54"/>
        <end position="264"/>
    </location>
</feature>